<evidence type="ECO:0000256" key="5">
    <source>
        <dbReference type="SAM" id="MobiDB-lite"/>
    </source>
</evidence>
<dbReference type="GeneID" id="25729997"/>
<dbReference type="InterPro" id="IPR019787">
    <property type="entry name" value="Znf_PHD-finger"/>
</dbReference>
<keyword evidence="3" id="KW-0862">Zinc</keyword>
<feature type="compositionally biased region" description="Gly residues" evidence="5">
    <location>
        <begin position="377"/>
        <end position="388"/>
    </location>
</feature>
<dbReference type="EMBL" id="KK103557">
    <property type="protein sequence ID" value="KIY95346.1"/>
    <property type="molecule type" value="Genomic_DNA"/>
</dbReference>
<protein>
    <submittedName>
        <fullName evidence="7">Bromodomain adjacent to zinc finger domain protein</fullName>
    </submittedName>
</protein>
<evidence type="ECO:0000256" key="2">
    <source>
        <dbReference type="ARBA" id="ARBA00022771"/>
    </source>
</evidence>
<proteinExistence type="predicted"/>
<dbReference type="SMART" id="SM00249">
    <property type="entry name" value="PHD"/>
    <property type="match status" value="1"/>
</dbReference>
<feature type="region of interest" description="Disordered" evidence="5">
    <location>
        <begin position="356"/>
        <end position="393"/>
    </location>
</feature>
<feature type="compositionally biased region" description="Low complexity" evidence="5">
    <location>
        <begin position="198"/>
        <end position="209"/>
    </location>
</feature>
<accession>A0A0D2M1L0</accession>
<evidence type="ECO:0000313" key="8">
    <source>
        <dbReference type="Proteomes" id="UP000054498"/>
    </source>
</evidence>
<feature type="compositionally biased region" description="Low complexity" evidence="5">
    <location>
        <begin position="855"/>
        <end position="865"/>
    </location>
</feature>
<gene>
    <name evidence="7" type="ORF">MNEG_12617</name>
</gene>
<dbReference type="Gene3D" id="3.30.40.10">
    <property type="entry name" value="Zinc/RING finger domain, C3HC4 (zinc finger)"/>
    <property type="match status" value="1"/>
</dbReference>
<dbReference type="InterPro" id="IPR001965">
    <property type="entry name" value="Znf_PHD"/>
</dbReference>
<evidence type="ECO:0000256" key="1">
    <source>
        <dbReference type="ARBA" id="ARBA00022723"/>
    </source>
</evidence>
<dbReference type="InterPro" id="IPR011011">
    <property type="entry name" value="Znf_FYVE_PHD"/>
</dbReference>
<evidence type="ECO:0000259" key="6">
    <source>
        <dbReference type="PROSITE" id="PS50016"/>
    </source>
</evidence>
<dbReference type="PROSITE" id="PS01359">
    <property type="entry name" value="ZF_PHD_1"/>
    <property type="match status" value="1"/>
</dbReference>
<dbReference type="Pfam" id="PF00628">
    <property type="entry name" value="PHD"/>
    <property type="match status" value="1"/>
</dbReference>
<evidence type="ECO:0000256" key="4">
    <source>
        <dbReference type="PROSITE-ProRule" id="PRU00146"/>
    </source>
</evidence>
<feature type="region of interest" description="Disordered" evidence="5">
    <location>
        <begin position="855"/>
        <end position="914"/>
    </location>
</feature>
<dbReference type="AlphaFoldDB" id="A0A0D2M1L0"/>
<dbReference type="GO" id="GO:0008270">
    <property type="term" value="F:zinc ion binding"/>
    <property type="evidence" value="ECO:0007669"/>
    <property type="project" value="UniProtKB-KW"/>
</dbReference>
<feature type="domain" description="PHD-type" evidence="6">
    <location>
        <begin position="465"/>
        <end position="515"/>
    </location>
</feature>
<dbReference type="InterPro" id="IPR013083">
    <property type="entry name" value="Znf_RING/FYVE/PHD"/>
</dbReference>
<dbReference type="GO" id="GO:0005634">
    <property type="term" value="C:nucleus"/>
    <property type="evidence" value="ECO:0007669"/>
    <property type="project" value="TreeGrafter"/>
</dbReference>
<organism evidence="7 8">
    <name type="scientific">Monoraphidium neglectum</name>
    <dbReference type="NCBI Taxonomy" id="145388"/>
    <lineage>
        <taxon>Eukaryota</taxon>
        <taxon>Viridiplantae</taxon>
        <taxon>Chlorophyta</taxon>
        <taxon>core chlorophytes</taxon>
        <taxon>Chlorophyceae</taxon>
        <taxon>CS clade</taxon>
        <taxon>Sphaeropleales</taxon>
        <taxon>Selenastraceae</taxon>
        <taxon>Monoraphidium</taxon>
    </lineage>
</organism>
<dbReference type="PANTHER" id="PTHR16199:SF4">
    <property type="entry name" value="CONDENSIN-2 COMPLEX SUBUNIT G2"/>
    <property type="match status" value="1"/>
</dbReference>
<name>A0A0D2M1L0_9CHLO</name>
<dbReference type="PANTHER" id="PTHR16199">
    <property type="entry name" value="CONDENSIN-2 COMPLEX SUBUNIT G2"/>
    <property type="match status" value="1"/>
</dbReference>
<feature type="compositionally biased region" description="Acidic residues" evidence="5">
    <location>
        <begin position="866"/>
        <end position="881"/>
    </location>
</feature>
<keyword evidence="1" id="KW-0479">Metal-binding</keyword>
<sequence length="1040" mass="101619">MAGCHQLAFDAAAPGVRAAVLEGLRLLVDNVHAQPVLRRALPGLAPLLGDAAPAVRVGMADLLLTISTSRGLKFWEVVPLEALLEVLARPPGPTGDDGLTARVHHLLVPSYLPNTEEGAARVAALLRSSPAAGRAFCRLLVAPLLDGGAAAPGAGQRVPVPLEWVISLAAALASHLADHPPAADPHSPPRKTRGRRGGAAAPGAADGAAVRGGGKRKKAPAAAVAAAAGQEGEGAEGSGDEAERDVLALGAQEEAAEGWCALLAGLAELAGGVGAALRAELCGEGDLEGMLAPGALQQLLDSCPAPEPRRHVWSIAEHLPCLPAAARLRANTLKQLASGQLLEMYGSTFDGAGGAATASTSGAGAAHSHGHSRGRGRLGASGGAGGGAELEDGQRRREELRAILACLAAAPCCAKLSALLSRALGLPWGPGGGAAAQGGQPREQAAAGEGEEAAGDDERDDDDDDIACKACGKAQPDHNLLLCDGCDAAYHTTCLRPRLAAVPDGEWFCPGCDTDIRSSQLAAGGAVECLGLLLGTAPGRHLLQQSGLLASALPALQQRSAAATEAALRQLQPAAAAGAGARGRSAGPPAATRDGALAACGEAAEAACLCARASIHLAGLALLHALVQTADGPGADEGACAASDAARAAAAEGLFGALADGSSALASAADWLAGGGGGSGGSGWGDAEGAAHRLGGPARRLAGGAAALLALSGDALRMGLVAASDSVGREQAAACGRSALALLVALQPCAVEGPVEDALKGDTALLRLLVAPPQDAGAAADGDGGSGGGCEQLSAWVSEWLSALCAGPLAGTAASVRPHVPALLGGLMRPSGAGAADAWLSPLAEAVAGAAVEAAGGASSGGSDNDVSDGDVRDDEDDAENADPNVQKGGPGAGDGKAAAKRRAAGSKAGGGGAGGPLEVQPLVAYFVQAAKLKKVERDVAARCVAASVAAGRAGDWRASLGALRLGRVLGAFKAGPGSTADQDALAALGGVHAAAAAAAKGGGAAQAHARLLAGQIERVETAAAAAAAGGRRADGRGRR</sequence>
<dbReference type="GO" id="GO:0000796">
    <property type="term" value="C:condensin complex"/>
    <property type="evidence" value="ECO:0007669"/>
    <property type="project" value="TreeGrafter"/>
</dbReference>
<dbReference type="OrthoDB" id="515259at2759"/>
<feature type="compositionally biased region" description="Low complexity" evidence="5">
    <location>
        <begin position="220"/>
        <end position="230"/>
    </location>
</feature>
<feature type="compositionally biased region" description="Acidic residues" evidence="5">
    <location>
        <begin position="449"/>
        <end position="461"/>
    </location>
</feature>
<dbReference type="SUPFAM" id="SSF57903">
    <property type="entry name" value="FYVE/PHD zinc finger"/>
    <property type="match status" value="1"/>
</dbReference>
<dbReference type="GO" id="GO:0000070">
    <property type="term" value="P:mitotic sister chromatid segregation"/>
    <property type="evidence" value="ECO:0007669"/>
    <property type="project" value="TreeGrafter"/>
</dbReference>
<dbReference type="RefSeq" id="XP_013894366.1">
    <property type="nucleotide sequence ID" value="XM_014038912.1"/>
</dbReference>
<dbReference type="PROSITE" id="PS50016">
    <property type="entry name" value="ZF_PHD_2"/>
    <property type="match status" value="1"/>
</dbReference>
<keyword evidence="8" id="KW-1185">Reference proteome</keyword>
<feature type="region of interest" description="Disordered" evidence="5">
    <location>
        <begin position="177"/>
        <end position="241"/>
    </location>
</feature>
<evidence type="ECO:0000256" key="3">
    <source>
        <dbReference type="ARBA" id="ARBA00022833"/>
    </source>
</evidence>
<dbReference type="CDD" id="cd15543">
    <property type="entry name" value="PHD_RSF1"/>
    <property type="match status" value="1"/>
</dbReference>
<feature type="region of interest" description="Disordered" evidence="5">
    <location>
        <begin position="431"/>
        <end position="461"/>
    </location>
</feature>
<dbReference type="Proteomes" id="UP000054498">
    <property type="component" value="Unassembled WGS sequence"/>
</dbReference>
<dbReference type="KEGG" id="mng:MNEG_12617"/>
<reference evidence="7 8" key="1">
    <citation type="journal article" date="2013" name="BMC Genomics">
        <title>Reconstruction of the lipid metabolism for the microalga Monoraphidium neglectum from its genome sequence reveals characteristics suitable for biofuel production.</title>
        <authorList>
            <person name="Bogen C."/>
            <person name="Al-Dilaimi A."/>
            <person name="Albersmeier A."/>
            <person name="Wichmann J."/>
            <person name="Grundmann M."/>
            <person name="Rupp O."/>
            <person name="Lauersen K.J."/>
            <person name="Blifernez-Klassen O."/>
            <person name="Kalinowski J."/>
            <person name="Goesmann A."/>
            <person name="Mussgnug J.H."/>
            <person name="Kruse O."/>
        </authorList>
    </citation>
    <scope>NUCLEOTIDE SEQUENCE [LARGE SCALE GENOMIC DNA]</scope>
    <source>
        <strain evidence="7 8">SAG 48.87</strain>
    </source>
</reference>
<dbReference type="InterPro" id="IPR019786">
    <property type="entry name" value="Zinc_finger_PHD-type_CS"/>
</dbReference>
<evidence type="ECO:0000313" key="7">
    <source>
        <dbReference type="EMBL" id="KIY95346.1"/>
    </source>
</evidence>
<feature type="compositionally biased region" description="Low complexity" evidence="5">
    <location>
        <begin position="437"/>
        <end position="448"/>
    </location>
</feature>
<keyword evidence="2 4" id="KW-0863">Zinc-finger</keyword>
<feature type="compositionally biased region" description="Low complexity" evidence="5">
    <location>
        <begin position="356"/>
        <end position="367"/>
    </location>
</feature>